<dbReference type="CDD" id="cd01450">
    <property type="entry name" value="vWFA_subfamily_ECM"/>
    <property type="match status" value="1"/>
</dbReference>
<dbReference type="EMBL" id="CAXITT010000072">
    <property type="protein sequence ID" value="CAL1530595.1"/>
    <property type="molecule type" value="Genomic_DNA"/>
</dbReference>
<dbReference type="SUPFAM" id="SSF53300">
    <property type="entry name" value="vWA-like"/>
    <property type="match status" value="1"/>
</dbReference>
<feature type="domain" description="VWFA" evidence="1">
    <location>
        <begin position="8"/>
        <end position="181"/>
    </location>
</feature>
<reference evidence="2 3" key="1">
    <citation type="submission" date="2024-04" db="EMBL/GenBank/DDBJ databases">
        <authorList>
            <consortium name="Genoscope - CEA"/>
            <person name="William W."/>
        </authorList>
    </citation>
    <scope>NUCLEOTIDE SEQUENCE [LARGE SCALE GENOMIC DNA]</scope>
</reference>
<dbReference type="Pfam" id="PF00092">
    <property type="entry name" value="VWA"/>
    <property type="match status" value="1"/>
</dbReference>
<dbReference type="Gene3D" id="3.40.50.410">
    <property type="entry name" value="von Willebrand factor, type A domain"/>
    <property type="match status" value="1"/>
</dbReference>
<dbReference type="Proteomes" id="UP001497497">
    <property type="component" value="Unassembled WGS sequence"/>
</dbReference>
<dbReference type="SMART" id="SM00327">
    <property type="entry name" value="VWA"/>
    <property type="match status" value="1"/>
</dbReference>
<dbReference type="PANTHER" id="PTHR24020">
    <property type="entry name" value="COLLAGEN ALPHA"/>
    <property type="match status" value="1"/>
</dbReference>
<dbReference type="PROSITE" id="PS50234">
    <property type="entry name" value="VWFA"/>
    <property type="match status" value="1"/>
</dbReference>
<protein>
    <recommendedName>
        <fullName evidence="1">VWFA domain-containing protein</fullName>
    </recommendedName>
</protein>
<evidence type="ECO:0000313" key="3">
    <source>
        <dbReference type="Proteomes" id="UP001497497"/>
    </source>
</evidence>
<organism evidence="2 3">
    <name type="scientific">Lymnaea stagnalis</name>
    <name type="common">Great pond snail</name>
    <name type="synonym">Helix stagnalis</name>
    <dbReference type="NCBI Taxonomy" id="6523"/>
    <lineage>
        <taxon>Eukaryota</taxon>
        <taxon>Metazoa</taxon>
        <taxon>Spiralia</taxon>
        <taxon>Lophotrochozoa</taxon>
        <taxon>Mollusca</taxon>
        <taxon>Gastropoda</taxon>
        <taxon>Heterobranchia</taxon>
        <taxon>Euthyneura</taxon>
        <taxon>Panpulmonata</taxon>
        <taxon>Hygrophila</taxon>
        <taxon>Lymnaeoidea</taxon>
        <taxon>Lymnaeidae</taxon>
        <taxon>Lymnaea</taxon>
    </lineage>
</organism>
<sequence>MSCTAVVDLIYVLDSSGSIGPNNYKKQINFTIDLASNFKIGPSNVLVGAVIFSHLAQKYFDLKDNPSLAELRRVLSATPYMNYTTKTDQALDLVASAGMFNANAGGRSNSKKIVIVITDGLSDNPTLTKEAATRLKSQGVTILAVGIGAAQDAELQNIASGSQNVFKATNFDALKQIVASVTQRACPGTSG</sequence>
<dbReference type="InterPro" id="IPR002035">
    <property type="entry name" value="VWF_A"/>
</dbReference>
<dbReference type="InterPro" id="IPR036465">
    <property type="entry name" value="vWFA_dom_sf"/>
</dbReference>
<dbReference type="PANTHER" id="PTHR24020:SF20">
    <property type="entry name" value="PH DOMAIN-CONTAINING PROTEIN"/>
    <property type="match status" value="1"/>
</dbReference>
<name>A0AAV2HA74_LYMST</name>
<dbReference type="PRINTS" id="PR00453">
    <property type="entry name" value="VWFADOMAIN"/>
</dbReference>
<dbReference type="AlphaFoldDB" id="A0AAV2HA74"/>
<gene>
    <name evidence="2" type="ORF">GSLYS_00004720001</name>
</gene>
<accession>A0AAV2HA74</accession>
<dbReference type="InterPro" id="IPR050525">
    <property type="entry name" value="ECM_Assembly_Org"/>
</dbReference>
<proteinExistence type="predicted"/>
<evidence type="ECO:0000313" key="2">
    <source>
        <dbReference type="EMBL" id="CAL1530595.1"/>
    </source>
</evidence>
<comment type="caution">
    <text evidence="2">The sequence shown here is derived from an EMBL/GenBank/DDBJ whole genome shotgun (WGS) entry which is preliminary data.</text>
</comment>
<evidence type="ECO:0000259" key="1">
    <source>
        <dbReference type="PROSITE" id="PS50234"/>
    </source>
</evidence>
<keyword evidence="3" id="KW-1185">Reference proteome</keyword>